<feature type="domain" description="Wax synthase" evidence="8">
    <location>
        <begin position="199"/>
        <end position="259"/>
    </location>
</feature>
<feature type="transmembrane region" description="Helical" evidence="7">
    <location>
        <begin position="241"/>
        <end position="260"/>
    </location>
</feature>
<evidence type="ECO:0000313" key="10">
    <source>
        <dbReference type="Proteomes" id="UP000315724"/>
    </source>
</evidence>
<dbReference type="GO" id="GO:0008374">
    <property type="term" value="F:O-acyltransferase activity"/>
    <property type="evidence" value="ECO:0007669"/>
    <property type="project" value="InterPro"/>
</dbReference>
<dbReference type="Pfam" id="PF13813">
    <property type="entry name" value="MBOAT_2"/>
    <property type="match status" value="1"/>
</dbReference>
<evidence type="ECO:0000256" key="7">
    <source>
        <dbReference type="SAM" id="Phobius"/>
    </source>
</evidence>
<name>A0A517QGV9_9PLAN</name>
<feature type="transmembrane region" description="Helical" evidence="7">
    <location>
        <begin position="77"/>
        <end position="96"/>
    </location>
</feature>
<dbReference type="GO" id="GO:0006629">
    <property type="term" value="P:lipid metabolic process"/>
    <property type="evidence" value="ECO:0007669"/>
    <property type="project" value="InterPro"/>
</dbReference>
<dbReference type="InterPro" id="IPR044851">
    <property type="entry name" value="Wax_synthase"/>
</dbReference>
<evidence type="ECO:0000256" key="3">
    <source>
        <dbReference type="ARBA" id="ARBA00022679"/>
    </source>
</evidence>
<dbReference type="PANTHER" id="PTHR31595">
    <property type="entry name" value="LONG-CHAIN-ALCOHOL O-FATTY-ACYLTRANSFERASE 3-RELATED"/>
    <property type="match status" value="1"/>
</dbReference>
<comment type="subcellular location">
    <subcellularLocation>
        <location evidence="1">Membrane</location>
        <topology evidence="1">Multi-pass membrane protein</topology>
    </subcellularLocation>
</comment>
<evidence type="ECO:0000256" key="6">
    <source>
        <dbReference type="ARBA" id="ARBA00023136"/>
    </source>
</evidence>
<comment type="pathway">
    <text evidence="2">Secondary metabolite biosynthesis.</text>
</comment>
<sequence length="334" mass="37308">MWTAMNKSSRGKVPPAEIQSSSIRSASWRGVYNGMRAAFTGLISTENAPITIAGFAFALITFLAINLSTKLLNPNWVFMWAIAVVVYGTCKVLTWMRAQPAGNWRKSLVYLFFEPGLNAKRFLSDRSKVVLPCRSEWVCASIFFLVGILSVAVIVPAIAIEQRSLTATVGMIGVVLILHFGFLDLLSLTLRSAGFASTSLMNEPWRATGVADFWSRWNTGFRDLSREFIFYPLVRRKQAQLGLWATFLFSGLVHDLVISIPAHGGYGLPTLYFLIQALAISFERSRLGKTLQLNRGWTGWLFTAMTVLLPVSLLVHFPFQENVIIPMLRDLGNF</sequence>
<dbReference type="AlphaFoldDB" id="A0A517QGV9"/>
<evidence type="ECO:0000259" key="8">
    <source>
        <dbReference type="Pfam" id="PF13813"/>
    </source>
</evidence>
<keyword evidence="10" id="KW-1185">Reference proteome</keyword>
<organism evidence="9 10">
    <name type="scientific">Thalassoglobus polymorphus</name>
    <dbReference type="NCBI Taxonomy" id="2527994"/>
    <lineage>
        <taxon>Bacteria</taxon>
        <taxon>Pseudomonadati</taxon>
        <taxon>Planctomycetota</taxon>
        <taxon>Planctomycetia</taxon>
        <taxon>Planctomycetales</taxon>
        <taxon>Planctomycetaceae</taxon>
        <taxon>Thalassoglobus</taxon>
    </lineage>
</organism>
<feature type="transmembrane region" description="Helical" evidence="7">
    <location>
        <begin position="297"/>
        <end position="319"/>
    </location>
</feature>
<keyword evidence="6 7" id="KW-0472">Membrane</keyword>
<dbReference type="RefSeq" id="WP_145195123.1">
    <property type="nucleotide sequence ID" value="NZ_CP036267.1"/>
</dbReference>
<keyword evidence="5 7" id="KW-1133">Transmembrane helix</keyword>
<proteinExistence type="predicted"/>
<protein>
    <submittedName>
        <fullName evidence="9">MBOAT family protein</fullName>
    </submittedName>
</protein>
<feature type="transmembrane region" description="Helical" evidence="7">
    <location>
        <begin position="165"/>
        <end position="186"/>
    </location>
</feature>
<evidence type="ECO:0000256" key="4">
    <source>
        <dbReference type="ARBA" id="ARBA00022692"/>
    </source>
</evidence>
<evidence type="ECO:0000313" key="9">
    <source>
        <dbReference type="EMBL" id="QDT30876.1"/>
    </source>
</evidence>
<keyword evidence="4 7" id="KW-0812">Transmembrane</keyword>
<feature type="transmembrane region" description="Helical" evidence="7">
    <location>
        <begin position="137"/>
        <end position="159"/>
    </location>
</feature>
<feature type="transmembrane region" description="Helical" evidence="7">
    <location>
        <begin position="48"/>
        <end position="65"/>
    </location>
</feature>
<evidence type="ECO:0000256" key="2">
    <source>
        <dbReference type="ARBA" id="ARBA00005179"/>
    </source>
</evidence>
<dbReference type="EMBL" id="CP036267">
    <property type="protein sequence ID" value="QDT30876.1"/>
    <property type="molecule type" value="Genomic_DNA"/>
</dbReference>
<dbReference type="KEGG" id="tpol:Mal48_01040"/>
<keyword evidence="3" id="KW-0808">Transferase</keyword>
<dbReference type="Proteomes" id="UP000315724">
    <property type="component" value="Chromosome"/>
</dbReference>
<dbReference type="PANTHER" id="PTHR31595:SF57">
    <property type="entry name" value="OS04G0481900 PROTEIN"/>
    <property type="match status" value="1"/>
</dbReference>
<gene>
    <name evidence="9" type="ORF">Mal48_01040</name>
</gene>
<dbReference type="GO" id="GO:0016020">
    <property type="term" value="C:membrane"/>
    <property type="evidence" value="ECO:0007669"/>
    <property type="project" value="UniProtKB-SubCell"/>
</dbReference>
<evidence type="ECO:0000256" key="1">
    <source>
        <dbReference type="ARBA" id="ARBA00004141"/>
    </source>
</evidence>
<dbReference type="InterPro" id="IPR032805">
    <property type="entry name" value="Wax_synthase_dom"/>
</dbReference>
<dbReference type="OrthoDB" id="213907at2"/>
<accession>A0A517QGV9</accession>
<reference evidence="9 10" key="1">
    <citation type="submission" date="2019-02" db="EMBL/GenBank/DDBJ databases">
        <title>Deep-cultivation of Planctomycetes and their phenomic and genomic characterization uncovers novel biology.</title>
        <authorList>
            <person name="Wiegand S."/>
            <person name="Jogler M."/>
            <person name="Boedeker C."/>
            <person name="Pinto D."/>
            <person name="Vollmers J."/>
            <person name="Rivas-Marin E."/>
            <person name="Kohn T."/>
            <person name="Peeters S.H."/>
            <person name="Heuer A."/>
            <person name="Rast P."/>
            <person name="Oberbeckmann S."/>
            <person name="Bunk B."/>
            <person name="Jeske O."/>
            <person name="Meyerdierks A."/>
            <person name="Storesund J.E."/>
            <person name="Kallscheuer N."/>
            <person name="Luecker S."/>
            <person name="Lage O.M."/>
            <person name="Pohl T."/>
            <person name="Merkel B.J."/>
            <person name="Hornburger P."/>
            <person name="Mueller R.-W."/>
            <person name="Bruemmer F."/>
            <person name="Labrenz M."/>
            <person name="Spormann A.M."/>
            <person name="Op den Camp H."/>
            <person name="Overmann J."/>
            <person name="Amann R."/>
            <person name="Jetten M.S.M."/>
            <person name="Mascher T."/>
            <person name="Medema M.H."/>
            <person name="Devos D.P."/>
            <person name="Kaster A.-K."/>
            <person name="Ovreas L."/>
            <person name="Rohde M."/>
            <person name="Galperin M.Y."/>
            <person name="Jogler C."/>
        </authorList>
    </citation>
    <scope>NUCLEOTIDE SEQUENCE [LARGE SCALE GENOMIC DNA]</scope>
    <source>
        <strain evidence="9 10">Mal48</strain>
    </source>
</reference>
<evidence type="ECO:0000256" key="5">
    <source>
        <dbReference type="ARBA" id="ARBA00022989"/>
    </source>
</evidence>